<proteinExistence type="predicted"/>
<dbReference type="GO" id="GO:0006508">
    <property type="term" value="P:proteolysis"/>
    <property type="evidence" value="ECO:0007669"/>
    <property type="project" value="UniProtKB-KW"/>
</dbReference>
<dbReference type="AlphaFoldDB" id="A0A3B0RQE5"/>
<dbReference type="GO" id="GO:0008233">
    <property type="term" value="F:peptidase activity"/>
    <property type="evidence" value="ECO:0007669"/>
    <property type="project" value="UniProtKB-KW"/>
</dbReference>
<name>A0A3B0RQE5_9ZZZZ</name>
<dbReference type="InterPro" id="IPR051454">
    <property type="entry name" value="RNA/ubiquinone_mod_enzymes"/>
</dbReference>
<keyword evidence="1" id="KW-0645">Protease</keyword>
<evidence type="ECO:0000313" key="1">
    <source>
        <dbReference type="EMBL" id="VAV85825.1"/>
    </source>
</evidence>
<sequence length="344" mass="37698">MSEKPITHPSQVEIIAPAGNFASLKAAIENGADVVYLGFNDATNARNFEGLNFTTEELEEGVALVRKKGRQFYVAINTFPQRDNFKDWEGSVDRAVELGADAIILADLGVLNYARTKYPDINIHLSVQASASNYESINFYKKVFNVKRVVLPRVLTIPEIKDIAAHTDVELEVFILGGLCINIEGRCYLSSFLTGASTNTEGACSPSRFVRFNNSNDGSLSITLNDVLLNRLSKDESSAYPTCCKGRYVLPDGSLSYAFEEPESLNALSVLPELIEAGVSAVKLEGRQRTKTYVAEVTRTVRKAVDAYYKDPEAFKAAVKDGRAGNVLSTFEGTAETLGCYIEK</sequence>
<gene>
    <name evidence="1" type="ORF">MNBD_DELTA01-971</name>
</gene>
<dbReference type="InterPro" id="IPR001539">
    <property type="entry name" value="Peptidase_U32"/>
</dbReference>
<protein>
    <submittedName>
        <fullName evidence="1">Uncharacterized protease YhbU</fullName>
    </submittedName>
</protein>
<accession>A0A3B0RQE5</accession>
<keyword evidence="1" id="KW-0378">Hydrolase</keyword>
<organism evidence="1">
    <name type="scientific">hydrothermal vent metagenome</name>
    <dbReference type="NCBI Taxonomy" id="652676"/>
    <lineage>
        <taxon>unclassified sequences</taxon>
        <taxon>metagenomes</taxon>
        <taxon>ecological metagenomes</taxon>
    </lineage>
</organism>
<dbReference type="PANTHER" id="PTHR30217">
    <property type="entry name" value="PEPTIDASE U32 FAMILY"/>
    <property type="match status" value="1"/>
</dbReference>
<reference evidence="1" key="1">
    <citation type="submission" date="2018-06" db="EMBL/GenBank/DDBJ databases">
        <authorList>
            <person name="Zhirakovskaya E."/>
        </authorList>
    </citation>
    <scope>NUCLEOTIDE SEQUENCE</scope>
</reference>
<dbReference type="PANTHER" id="PTHR30217:SF3">
    <property type="entry name" value="UBIQUINONE BIOSYNTHESIS PROTEIN UBIU"/>
    <property type="match status" value="1"/>
</dbReference>
<dbReference type="EMBL" id="UOEA01000102">
    <property type="protein sequence ID" value="VAV85825.1"/>
    <property type="molecule type" value="Genomic_DNA"/>
</dbReference>
<dbReference type="Pfam" id="PF01136">
    <property type="entry name" value="Peptidase_U32"/>
    <property type="match status" value="1"/>
</dbReference>